<evidence type="ECO:0000256" key="7">
    <source>
        <dbReference type="ARBA" id="ARBA00023027"/>
    </source>
</evidence>
<name>A0ABR8R6X2_9BACI</name>
<dbReference type="Pfam" id="PF20143">
    <property type="entry name" value="NAD_kinase_C"/>
    <property type="match status" value="1"/>
</dbReference>
<dbReference type="InterPro" id="IPR017438">
    <property type="entry name" value="ATP-NAD_kinase_N"/>
</dbReference>
<keyword evidence="6 9" id="KW-0521">NADP</keyword>
<evidence type="ECO:0000256" key="3">
    <source>
        <dbReference type="ARBA" id="ARBA00022741"/>
    </source>
</evidence>
<dbReference type="GO" id="GO:0016301">
    <property type="term" value="F:kinase activity"/>
    <property type="evidence" value="ECO:0007669"/>
    <property type="project" value="UniProtKB-KW"/>
</dbReference>
<dbReference type="InterPro" id="IPR017437">
    <property type="entry name" value="ATP-NAD_kinase_PpnK-typ_C"/>
</dbReference>
<dbReference type="NCBIfam" id="NF002902">
    <property type="entry name" value="PRK03501.1"/>
    <property type="match status" value="1"/>
</dbReference>
<dbReference type="HAMAP" id="MF_00361">
    <property type="entry name" value="NAD_kinase"/>
    <property type="match status" value="1"/>
</dbReference>
<evidence type="ECO:0000256" key="4">
    <source>
        <dbReference type="ARBA" id="ARBA00022777"/>
    </source>
</evidence>
<gene>
    <name evidence="9" type="primary">nadK</name>
    <name evidence="10" type="ORF">H9650_05385</name>
</gene>
<feature type="active site" description="Proton acceptor" evidence="9">
    <location>
        <position position="51"/>
    </location>
</feature>
<comment type="catalytic activity">
    <reaction evidence="8 9">
        <text>NAD(+) + ATP = ADP + NADP(+) + H(+)</text>
        <dbReference type="Rhea" id="RHEA:18629"/>
        <dbReference type="ChEBI" id="CHEBI:15378"/>
        <dbReference type="ChEBI" id="CHEBI:30616"/>
        <dbReference type="ChEBI" id="CHEBI:57540"/>
        <dbReference type="ChEBI" id="CHEBI:58349"/>
        <dbReference type="ChEBI" id="CHEBI:456216"/>
        <dbReference type="EC" id="2.7.1.23"/>
    </reaction>
</comment>
<dbReference type="InterPro" id="IPR002504">
    <property type="entry name" value="NADK"/>
</dbReference>
<keyword evidence="5 9" id="KW-0067">ATP-binding</keyword>
<keyword evidence="1 9" id="KW-0963">Cytoplasm</keyword>
<comment type="function">
    <text evidence="9">Involved in the regulation of the intracellular balance of NAD and NADP, and is a key enzyme in the biosynthesis of NADP. Catalyzes specifically the phosphorylation on 2'-hydroxyl of the adenosine moiety of NAD to yield NADP.</text>
</comment>
<sequence length="266" mass="30347">MTSRNNIYLYTKNDTDSLRRKELLQKVIHQHGFKAVDNFEEASIIVSIGSDATFLQAVRKTGFRQDTLYAGISITDSLNMYCDFFADDIEKMADAVQKDKIEVRKYPILEVSVNKNPKFFCLNEFTIRSNVIKSFVLDIFIDQKHFETFRGDGMVISTPTGSSAYNKSLNGAVVDPLLQCIQVAEIASMNSNEYRTLGSPFVLSSERTLELRLQQDWNDYPSMSTDNEALSIQHVDTVTLSLSDRVVKTVKLKDNSYWDKVKRSFL</sequence>
<dbReference type="InterPro" id="IPR016064">
    <property type="entry name" value="NAD/diacylglycerol_kinase_sf"/>
</dbReference>
<dbReference type="EMBL" id="JACSQO010000002">
    <property type="protein sequence ID" value="MBD7943546.1"/>
    <property type="molecule type" value="Genomic_DNA"/>
</dbReference>
<comment type="caution">
    <text evidence="10">The sequence shown here is derived from an EMBL/GenBank/DDBJ whole genome shotgun (WGS) entry which is preliminary data.</text>
</comment>
<evidence type="ECO:0000313" key="11">
    <source>
        <dbReference type="Proteomes" id="UP000640786"/>
    </source>
</evidence>
<feature type="binding site" evidence="9">
    <location>
        <begin position="163"/>
        <end position="168"/>
    </location>
    <ligand>
        <name>NAD(+)</name>
        <dbReference type="ChEBI" id="CHEBI:57540"/>
    </ligand>
</feature>
<comment type="cofactor">
    <cofactor evidence="9">
        <name>a divalent metal cation</name>
        <dbReference type="ChEBI" id="CHEBI:60240"/>
    </cofactor>
</comment>
<evidence type="ECO:0000313" key="10">
    <source>
        <dbReference type="EMBL" id="MBD7943546.1"/>
    </source>
</evidence>
<feature type="binding site" evidence="9">
    <location>
        <position position="152"/>
    </location>
    <ligand>
        <name>NAD(+)</name>
        <dbReference type="ChEBI" id="CHEBI:57540"/>
    </ligand>
</feature>
<accession>A0ABR8R6X2</accession>
<keyword evidence="3 9" id="KW-0547">Nucleotide-binding</keyword>
<dbReference type="RefSeq" id="WP_144535367.1">
    <property type="nucleotide sequence ID" value="NZ_JACSQO010000002.1"/>
</dbReference>
<feature type="binding site" evidence="9">
    <location>
        <position position="187"/>
    </location>
    <ligand>
        <name>NAD(+)</name>
        <dbReference type="ChEBI" id="CHEBI:57540"/>
    </ligand>
</feature>
<dbReference type="Gene3D" id="3.40.50.10330">
    <property type="entry name" value="Probable inorganic polyphosphate/atp-NAD kinase, domain 1"/>
    <property type="match status" value="1"/>
</dbReference>
<organism evidence="10 11">
    <name type="scientific">Psychrobacillus faecigallinarum</name>
    <dbReference type="NCBI Taxonomy" id="2762235"/>
    <lineage>
        <taxon>Bacteria</taxon>
        <taxon>Bacillati</taxon>
        <taxon>Bacillota</taxon>
        <taxon>Bacilli</taxon>
        <taxon>Bacillales</taxon>
        <taxon>Bacillaceae</taxon>
        <taxon>Psychrobacillus</taxon>
    </lineage>
</organism>
<dbReference type="Gene3D" id="2.60.200.30">
    <property type="entry name" value="Probable inorganic polyphosphate/atp-NAD kinase, domain 2"/>
    <property type="match status" value="1"/>
</dbReference>
<evidence type="ECO:0000256" key="8">
    <source>
        <dbReference type="ARBA" id="ARBA00047925"/>
    </source>
</evidence>
<feature type="binding site" evidence="9">
    <location>
        <position position="150"/>
    </location>
    <ligand>
        <name>NAD(+)</name>
        <dbReference type="ChEBI" id="CHEBI:57540"/>
    </ligand>
</feature>
<feature type="binding site" evidence="9">
    <location>
        <begin position="51"/>
        <end position="52"/>
    </location>
    <ligand>
        <name>NAD(+)</name>
        <dbReference type="ChEBI" id="CHEBI:57540"/>
    </ligand>
</feature>
<evidence type="ECO:0000256" key="9">
    <source>
        <dbReference type="HAMAP-Rule" id="MF_00361"/>
    </source>
</evidence>
<reference evidence="10 11" key="1">
    <citation type="submission" date="2020-08" db="EMBL/GenBank/DDBJ databases">
        <title>A Genomic Blueprint of the Chicken Gut Microbiome.</title>
        <authorList>
            <person name="Gilroy R."/>
            <person name="Ravi A."/>
            <person name="Getino M."/>
            <person name="Pursley I."/>
            <person name="Horton D.L."/>
            <person name="Alikhan N.-F."/>
            <person name="Baker D."/>
            <person name="Gharbi K."/>
            <person name="Hall N."/>
            <person name="Watson M."/>
            <person name="Adriaenssens E.M."/>
            <person name="Foster-Nyarko E."/>
            <person name="Jarju S."/>
            <person name="Secka A."/>
            <person name="Antonio M."/>
            <person name="Oren A."/>
            <person name="Chaudhuri R."/>
            <person name="La Ragione R.M."/>
            <person name="Hildebrand F."/>
            <person name="Pallen M.J."/>
        </authorList>
    </citation>
    <scope>NUCLEOTIDE SEQUENCE [LARGE SCALE GENOMIC DNA]</scope>
    <source>
        <strain evidence="10 11">Sa2BUA9</strain>
    </source>
</reference>
<proteinExistence type="inferred from homology"/>
<keyword evidence="11" id="KW-1185">Reference proteome</keyword>
<comment type="similarity">
    <text evidence="9">Belongs to the NAD kinase family.</text>
</comment>
<dbReference type="EC" id="2.7.1.23" evidence="9"/>
<dbReference type="Proteomes" id="UP000640786">
    <property type="component" value="Unassembled WGS sequence"/>
</dbReference>
<feature type="binding site" evidence="9">
    <location>
        <begin position="123"/>
        <end position="124"/>
    </location>
    <ligand>
        <name>NAD(+)</name>
        <dbReference type="ChEBI" id="CHEBI:57540"/>
    </ligand>
</feature>
<keyword evidence="4 9" id="KW-0418">Kinase</keyword>
<dbReference type="SUPFAM" id="SSF111331">
    <property type="entry name" value="NAD kinase/diacylglycerol kinase-like"/>
    <property type="match status" value="1"/>
</dbReference>
<dbReference type="PANTHER" id="PTHR20275">
    <property type="entry name" value="NAD KINASE"/>
    <property type="match status" value="1"/>
</dbReference>
<protein>
    <recommendedName>
        <fullName evidence="9">NAD kinase</fullName>
        <ecNumber evidence="9">2.7.1.23</ecNumber>
    </recommendedName>
    <alternativeName>
        <fullName evidence="9">ATP-dependent NAD kinase</fullName>
    </alternativeName>
</protein>
<evidence type="ECO:0000256" key="2">
    <source>
        <dbReference type="ARBA" id="ARBA00022679"/>
    </source>
</evidence>
<evidence type="ECO:0000256" key="1">
    <source>
        <dbReference type="ARBA" id="ARBA00022490"/>
    </source>
</evidence>
<comment type="caution">
    <text evidence="9">Lacks conserved residue(s) required for the propagation of feature annotation.</text>
</comment>
<keyword evidence="7 9" id="KW-0520">NAD</keyword>
<evidence type="ECO:0000256" key="6">
    <source>
        <dbReference type="ARBA" id="ARBA00022857"/>
    </source>
</evidence>
<evidence type="ECO:0000256" key="5">
    <source>
        <dbReference type="ARBA" id="ARBA00022840"/>
    </source>
</evidence>
<comment type="subcellular location">
    <subcellularLocation>
        <location evidence="9">Cytoplasm</location>
    </subcellularLocation>
</comment>
<dbReference type="PANTHER" id="PTHR20275:SF9">
    <property type="entry name" value="NAD KINASE 2"/>
    <property type="match status" value="1"/>
</dbReference>
<keyword evidence="2 9" id="KW-0808">Transferase</keyword>